<evidence type="ECO:0000313" key="1">
    <source>
        <dbReference type="EMBL" id="ESA23715.1"/>
    </source>
</evidence>
<proteinExistence type="predicted"/>
<dbReference type="HOGENOM" id="CLU_2172344_0_0_1"/>
<name>U9UTL6_RHIID</name>
<sequence length="110" mass="12122">MSMLIIGALTGKVILAYSSKEFTSVTIPIVPLQMPWRIVEIHHTSTWLKMNGKGRIVLGLNIVSEEDGPHCTELTISLALLSKVAVEVRILNYVVGIRISSSIEYNSESL</sequence>
<dbReference type="EMBL" id="KI274542">
    <property type="protein sequence ID" value="ESA23715.1"/>
    <property type="molecule type" value="Genomic_DNA"/>
</dbReference>
<gene>
    <name evidence="1" type="ORF">GLOINDRAFT_90803</name>
</gene>
<reference evidence="1" key="1">
    <citation type="submission" date="2013-07" db="EMBL/GenBank/DDBJ databases">
        <title>The genome of an arbuscular mycorrhizal fungus provides insights into the evolution of the oldest plant symbiosis.</title>
        <authorList>
            <consortium name="DOE Joint Genome Institute"/>
            <person name="Tisserant E."/>
            <person name="Malbreil M."/>
            <person name="Kuo A."/>
            <person name="Kohler A."/>
            <person name="Symeonidi A."/>
            <person name="Balestrini R."/>
            <person name="Charron P."/>
            <person name="Duensing N."/>
            <person name="Frei-dit-Frey N."/>
            <person name="Gianinazzi-Pearson V."/>
            <person name="Gilbert B."/>
            <person name="Handa Y."/>
            <person name="Hijri M."/>
            <person name="Kaul R."/>
            <person name="Kawaguchi M."/>
            <person name="Krajinski F."/>
            <person name="Lammers P."/>
            <person name="Lapierre D."/>
            <person name="Masclaux F.G."/>
            <person name="Murat C."/>
            <person name="Morin E."/>
            <person name="Ndikumana S."/>
            <person name="Pagni M."/>
            <person name="Petitpierre D."/>
            <person name="Requena N."/>
            <person name="Rosikiewicz P."/>
            <person name="Riley R."/>
            <person name="Saito K."/>
            <person name="San Clemente H."/>
            <person name="Shapiro H."/>
            <person name="van Tuinen D."/>
            <person name="Becard G."/>
            <person name="Bonfante P."/>
            <person name="Paszkowski U."/>
            <person name="Shachar-Hill Y."/>
            <person name="Young J.P."/>
            <person name="Sanders I.R."/>
            <person name="Henrissat B."/>
            <person name="Rensing S.A."/>
            <person name="Grigoriev I.V."/>
            <person name="Corradi N."/>
            <person name="Roux C."/>
            <person name="Martin F."/>
        </authorList>
    </citation>
    <scope>NUCLEOTIDE SEQUENCE</scope>
    <source>
        <strain evidence="1">DAOM 197198</strain>
    </source>
</reference>
<protein>
    <submittedName>
        <fullName evidence="1">Uncharacterized protein</fullName>
    </submittedName>
</protein>
<dbReference type="AlphaFoldDB" id="U9UTL6"/>
<organism evidence="1">
    <name type="scientific">Rhizophagus irregularis (strain DAOM 181602 / DAOM 197198 / MUCL 43194)</name>
    <name type="common">Arbuscular mycorrhizal fungus</name>
    <name type="synonym">Glomus intraradices</name>
    <dbReference type="NCBI Taxonomy" id="747089"/>
    <lineage>
        <taxon>Eukaryota</taxon>
        <taxon>Fungi</taxon>
        <taxon>Fungi incertae sedis</taxon>
        <taxon>Mucoromycota</taxon>
        <taxon>Glomeromycotina</taxon>
        <taxon>Glomeromycetes</taxon>
        <taxon>Glomerales</taxon>
        <taxon>Glomeraceae</taxon>
        <taxon>Rhizophagus</taxon>
    </lineage>
</organism>
<accession>U9UTL6</accession>